<dbReference type="Pfam" id="PF26366">
    <property type="entry name" value="DUF8094"/>
    <property type="match status" value="1"/>
</dbReference>
<keyword evidence="2" id="KW-0812">Transmembrane</keyword>
<gene>
    <name evidence="4" type="ORF">UFOPK1591_00313</name>
</gene>
<evidence type="ECO:0000256" key="1">
    <source>
        <dbReference type="SAM" id="MobiDB-lite"/>
    </source>
</evidence>
<feature type="transmembrane region" description="Helical" evidence="2">
    <location>
        <begin position="192"/>
        <end position="212"/>
    </location>
</feature>
<keyword evidence="2" id="KW-0472">Membrane</keyword>
<dbReference type="AlphaFoldDB" id="A0A6J6CU33"/>
<evidence type="ECO:0000256" key="2">
    <source>
        <dbReference type="SAM" id="Phobius"/>
    </source>
</evidence>
<evidence type="ECO:0000313" key="4">
    <source>
        <dbReference type="EMBL" id="CAB4554982.1"/>
    </source>
</evidence>
<feature type="domain" description="DUF8094" evidence="3">
    <location>
        <begin position="305"/>
        <end position="598"/>
    </location>
</feature>
<organism evidence="4">
    <name type="scientific">freshwater metagenome</name>
    <dbReference type="NCBI Taxonomy" id="449393"/>
    <lineage>
        <taxon>unclassified sequences</taxon>
        <taxon>metagenomes</taxon>
        <taxon>ecological metagenomes</taxon>
    </lineage>
</organism>
<accession>A0A6J6CU33</accession>
<evidence type="ECO:0000259" key="3">
    <source>
        <dbReference type="Pfam" id="PF26366"/>
    </source>
</evidence>
<feature type="compositionally biased region" description="Basic residues" evidence="1">
    <location>
        <begin position="248"/>
        <end position="257"/>
    </location>
</feature>
<dbReference type="EMBL" id="CAEZTD010000014">
    <property type="protein sequence ID" value="CAB4554982.1"/>
    <property type="molecule type" value="Genomic_DNA"/>
</dbReference>
<feature type="compositionally biased region" description="Basic residues" evidence="1">
    <location>
        <begin position="220"/>
        <end position="235"/>
    </location>
</feature>
<proteinExistence type="predicted"/>
<sequence>MRFIAAIVVFAVSALLLVVGVAFKILAGPQTAEATVDLGSVESSYLVIDSAVLRANPGVQSIILTGSDATFVSYGRTSDVLGWLGDSTYSTLTYDAELNELSLGPTIEAPTDLENTEAETPPAVPNAVTNPAGSDLWLDERVGRTTTSIAMNVTPEMSALVASDGVNPVPPSLTISWPLPRATFLWLNDDNLIFLGGGLAIIGLFLYLWAMSHWRNQQGPRRRGRMPKPPRPRRYKPQDTPSITAAPRGRRGAPTRRGRTVYSVVGVSVALAVGLSACSSPYETGVVVETPTATASLAPEEQLPPVVSESQLKTILNEIVATVTKADETTDRELLKTRMSGGALATRLANYTMHANDSAIPALPPIGSLPLTFVMPQAADTWPRSVLVVSQDEEDPDSPTTGIVLVQKSPRENYKIDYMVTLEPDAYVPETAPAELGSSVVAPDSKLLMIAPQDLALAYGDVLMNGDASLYYEFFDVANDTLLPQVGRDYKVNKANSIAERASLAFSEQKGSGSDVALATLDSGAIVAVTLDEVEQVTPLANGAAVIPEGQQRALLGTNATSGIRSVYTLQLLFYVPPIGAEGKIKLLGFTQGLTSATVN</sequence>
<protein>
    <submittedName>
        <fullName evidence="4">Unannotated protein</fullName>
    </submittedName>
</protein>
<name>A0A6J6CU33_9ZZZZ</name>
<keyword evidence="2" id="KW-1133">Transmembrane helix</keyword>
<reference evidence="4" key="1">
    <citation type="submission" date="2020-05" db="EMBL/GenBank/DDBJ databases">
        <authorList>
            <person name="Chiriac C."/>
            <person name="Salcher M."/>
            <person name="Ghai R."/>
            <person name="Kavagutti S V."/>
        </authorList>
    </citation>
    <scope>NUCLEOTIDE SEQUENCE</scope>
</reference>
<feature type="region of interest" description="Disordered" evidence="1">
    <location>
        <begin position="218"/>
        <end position="257"/>
    </location>
</feature>
<dbReference type="InterPro" id="IPR058407">
    <property type="entry name" value="DUF8094"/>
</dbReference>